<evidence type="ECO:0000313" key="4">
    <source>
        <dbReference type="Proteomes" id="UP000274756"/>
    </source>
</evidence>
<dbReference type="Pfam" id="PF00583">
    <property type="entry name" value="Acetyltransf_1"/>
    <property type="match status" value="1"/>
</dbReference>
<dbReference type="EMBL" id="UYYG01001159">
    <property type="protein sequence ID" value="VDN57182.1"/>
    <property type="molecule type" value="Genomic_DNA"/>
</dbReference>
<dbReference type="AlphaFoldDB" id="A0A0N4U7M6"/>
<dbReference type="CDD" id="cd04301">
    <property type="entry name" value="NAT_SF"/>
    <property type="match status" value="1"/>
</dbReference>
<dbReference type="STRING" id="318479.A0A0N4U7M6"/>
<evidence type="ECO:0000313" key="5">
    <source>
        <dbReference type="WBParaSite" id="DME_0000299601-mRNA-1"/>
    </source>
</evidence>
<dbReference type="InterPro" id="IPR039840">
    <property type="entry name" value="NAA80"/>
</dbReference>
<dbReference type="GO" id="GO:0005737">
    <property type="term" value="C:cytoplasm"/>
    <property type="evidence" value="ECO:0007669"/>
    <property type="project" value="TreeGrafter"/>
</dbReference>
<sequence length="240" mass="27303">MDGRNVSDNGDDRDIYLLVALVDRLDLVSPCIELLNEEWPRSQAARENSLKKTISSKPPMSLIFLDRKLDKLIGHAKLCSIIGDDESCWIESVVITKKLRGRRLGARLINAVEKKASQFGFHKVYLSTTNKYGFYLKCGYEFCEPIFHTGANINLFKGVNALIFLPKNSNSKFEKKNYDFKDIKNNESDHSSNKSSKVNNIPSVHHIPLPPPLPQQSTACRFSADFCSPLKKQYMYKILK</sequence>
<evidence type="ECO:0000313" key="2">
    <source>
        <dbReference type="EMBL" id="VDN57182.1"/>
    </source>
</evidence>
<dbReference type="SUPFAM" id="SSF55729">
    <property type="entry name" value="Acyl-CoA N-acyltransferases (Nat)"/>
    <property type="match status" value="1"/>
</dbReference>
<proteinExistence type="predicted"/>
<dbReference type="GO" id="GO:0008080">
    <property type="term" value="F:N-acetyltransferase activity"/>
    <property type="evidence" value="ECO:0007669"/>
    <property type="project" value="InterPro"/>
</dbReference>
<reference evidence="5" key="1">
    <citation type="submission" date="2017-02" db="UniProtKB">
        <authorList>
            <consortium name="WormBaseParasite"/>
        </authorList>
    </citation>
    <scope>IDENTIFICATION</scope>
</reference>
<evidence type="ECO:0000259" key="1">
    <source>
        <dbReference type="PROSITE" id="PS51186"/>
    </source>
</evidence>
<dbReference type="PANTHER" id="PTHR13538">
    <property type="entry name" value="N-ACETYLTRANSFERASE 6"/>
    <property type="match status" value="1"/>
</dbReference>
<dbReference type="OrthoDB" id="329272at2759"/>
<dbReference type="Proteomes" id="UP000038040">
    <property type="component" value="Unplaced"/>
</dbReference>
<gene>
    <name evidence="2" type="ORF">DME_LOCUS7155</name>
</gene>
<dbReference type="Proteomes" id="UP000274756">
    <property type="component" value="Unassembled WGS sequence"/>
</dbReference>
<keyword evidence="4" id="KW-1185">Reference proteome</keyword>
<accession>A0A0N4U7M6</accession>
<reference evidence="2 4" key="2">
    <citation type="submission" date="2018-11" db="EMBL/GenBank/DDBJ databases">
        <authorList>
            <consortium name="Pathogen Informatics"/>
        </authorList>
    </citation>
    <scope>NUCLEOTIDE SEQUENCE [LARGE SCALE GENOMIC DNA]</scope>
</reference>
<dbReference type="InterPro" id="IPR000182">
    <property type="entry name" value="GNAT_dom"/>
</dbReference>
<dbReference type="GO" id="GO:1905502">
    <property type="term" value="F:acetyl-CoA binding"/>
    <property type="evidence" value="ECO:0007669"/>
    <property type="project" value="TreeGrafter"/>
</dbReference>
<feature type="domain" description="N-acetyltransferase" evidence="1">
    <location>
        <begin position="17"/>
        <end position="166"/>
    </location>
</feature>
<dbReference type="Gene3D" id="3.40.630.30">
    <property type="match status" value="1"/>
</dbReference>
<dbReference type="WBParaSite" id="DME_0000299601-mRNA-1">
    <property type="protein sequence ID" value="DME_0000299601-mRNA-1"/>
    <property type="gene ID" value="DME_0000299601"/>
</dbReference>
<dbReference type="PROSITE" id="PS51186">
    <property type="entry name" value="GNAT"/>
    <property type="match status" value="1"/>
</dbReference>
<dbReference type="InterPro" id="IPR016181">
    <property type="entry name" value="Acyl_CoA_acyltransferase"/>
</dbReference>
<name>A0A0N4U7M6_DRAME</name>
<evidence type="ECO:0000313" key="3">
    <source>
        <dbReference type="Proteomes" id="UP000038040"/>
    </source>
</evidence>
<organism evidence="3 5">
    <name type="scientific">Dracunculus medinensis</name>
    <name type="common">Guinea worm</name>
    <dbReference type="NCBI Taxonomy" id="318479"/>
    <lineage>
        <taxon>Eukaryota</taxon>
        <taxon>Metazoa</taxon>
        <taxon>Ecdysozoa</taxon>
        <taxon>Nematoda</taxon>
        <taxon>Chromadorea</taxon>
        <taxon>Rhabditida</taxon>
        <taxon>Spirurina</taxon>
        <taxon>Dracunculoidea</taxon>
        <taxon>Dracunculidae</taxon>
        <taxon>Dracunculus</taxon>
    </lineage>
</organism>
<protein>
    <submittedName>
        <fullName evidence="5">N-acetyltransferase domain-containing protein</fullName>
    </submittedName>
</protein>
<dbReference type="PANTHER" id="PTHR13538:SF4">
    <property type="entry name" value="N-ALPHA-ACETYLTRANSFERASE 80"/>
    <property type="match status" value="1"/>
</dbReference>